<dbReference type="AlphaFoldDB" id="A0A9P1K122"/>
<reference evidence="1 2" key="1">
    <citation type="journal article" date="2011" name="PLoS Genet.">
        <title>Azospirillum genomes reveal transition of bacteria from aquatic to terrestrial environments.</title>
        <authorList>
            <person name="Wisniewski-Dye F."/>
            <person name="Borziak K."/>
            <person name="Khalsa-Moyers G."/>
            <person name="Alexandre G."/>
            <person name="Sukharnikov L.O."/>
            <person name="Wuichet K."/>
            <person name="Hurst G.B."/>
            <person name="McDonald W.H."/>
            <person name="Robertson J.S."/>
            <person name="Barbe V."/>
            <person name="Calteau A."/>
            <person name="Rouy Z."/>
            <person name="Mangenot S."/>
            <person name="Prigent-Combaret C."/>
            <person name="Normand P."/>
            <person name="Boyer M."/>
            <person name="Siguier P."/>
            <person name="Dessaux Y."/>
            <person name="Elmerich C."/>
            <person name="Condemine G."/>
            <person name="Krishnen G."/>
            <person name="Kennedy I."/>
            <person name="Paterson A.H."/>
            <person name="Gonzalez V."/>
            <person name="Mavingui P."/>
            <person name="Zhulin I.B."/>
        </authorList>
    </citation>
    <scope>NUCLEOTIDE SEQUENCE [LARGE SCALE GENOMIC DNA]</scope>
    <source>
        <strain evidence="1 2">Sp245</strain>
    </source>
</reference>
<keyword evidence="1" id="KW-0614">Plasmid</keyword>
<name>A0A9P1K122_9PROT</name>
<sequence>MDELLEHAADAGFFQTEDISEPTRRDAWTGIDLDQGVDRRWGQLRTGESAPHEPEFADKSTGGRADLFDGGRLCGHFRAQHSCMVQPYPR</sequence>
<accession>A0A9P1K122</accession>
<dbReference type="EMBL" id="HE577331">
    <property type="protein sequence ID" value="CCD03609.1"/>
    <property type="molecule type" value="Genomic_DNA"/>
</dbReference>
<organism evidence="1 2">
    <name type="scientific">Azospirillum baldaniorum</name>
    <dbReference type="NCBI Taxonomy" id="1064539"/>
    <lineage>
        <taxon>Bacteria</taxon>
        <taxon>Pseudomonadati</taxon>
        <taxon>Pseudomonadota</taxon>
        <taxon>Alphaproteobacteria</taxon>
        <taxon>Rhodospirillales</taxon>
        <taxon>Azospirillaceae</taxon>
        <taxon>Azospirillum</taxon>
    </lineage>
</organism>
<keyword evidence="2" id="KW-1185">Reference proteome</keyword>
<dbReference type="Proteomes" id="UP000007319">
    <property type="component" value="Plasmid AZOBR_p4"/>
</dbReference>
<evidence type="ECO:0000313" key="1">
    <source>
        <dbReference type="EMBL" id="CCD03609.1"/>
    </source>
</evidence>
<evidence type="ECO:0000313" key="2">
    <source>
        <dbReference type="Proteomes" id="UP000007319"/>
    </source>
</evidence>
<proteinExistence type="predicted"/>
<dbReference type="KEGG" id="abs:AZOBR_p470025"/>
<geneLocation type="plasmid" evidence="1 2">
    <name>AZOBR_p4</name>
</geneLocation>
<protein>
    <submittedName>
        <fullName evidence="1">Uncharacterized protein</fullName>
    </submittedName>
</protein>
<gene>
    <name evidence="1" type="ORF">AZOBR_p470025</name>
</gene>